<evidence type="ECO:0000256" key="2">
    <source>
        <dbReference type="SAM" id="Phobius"/>
    </source>
</evidence>
<organism evidence="4 5">
    <name type="scientific">Streptomyces pyxinae</name>
    <dbReference type="NCBI Taxonomy" id="2970734"/>
    <lineage>
        <taxon>Bacteria</taxon>
        <taxon>Bacillati</taxon>
        <taxon>Actinomycetota</taxon>
        <taxon>Actinomycetes</taxon>
        <taxon>Kitasatosporales</taxon>
        <taxon>Streptomycetaceae</taxon>
        <taxon>Streptomyces</taxon>
    </lineage>
</organism>
<gene>
    <name evidence="4" type="ORF">NX801_12885</name>
</gene>
<proteinExistence type="predicted"/>
<feature type="domain" description="DUF4190" evidence="3">
    <location>
        <begin position="133"/>
        <end position="199"/>
    </location>
</feature>
<feature type="transmembrane region" description="Helical" evidence="2">
    <location>
        <begin position="137"/>
        <end position="167"/>
    </location>
</feature>
<evidence type="ECO:0000256" key="1">
    <source>
        <dbReference type="SAM" id="MobiDB-lite"/>
    </source>
</evidence>
<reference evidence="4" key="1">
    <citation type="submission" date="2022-08" db="EMBL/GenBank/DDBJ databases">
        <authorList>
            <person name="Somphong A."/>
            <person name="Phongsopitanun W."/>
        </authorList>
    </citation>
    <scope>NUCLEOTIDE SEQUENCE</scope>
    <source>
        <strain evidence="4">LP05-1</strain>
    </source>
</reference>
<feature type="compositionally biased region" description="Gly residues" evidence="1">
    <location>
        <begin position="33"/>
        <end position="53"/>
    </location>
</feature>
<evidence type="ECO:0000313" key="4">
    <source>
        <dbReference type="EMBL" id="MCS0636543.1"/>
    </source>
</evidence>
<dbReference type="Proteomes" id="UP001431313">
    <property type="component" value="Unassembled WGS sequence"/>
</dbReference>
<dbReference type="InterPro" id="IPR025241">
    <property type="entry name" value="DUF4190"/>
</dbReference>
<name>A0ABT2CGL3_9ACTN</name>
<evidence type="ECO:0000313" key="5">
    <source>
        <dbReference type="Proteomes" id="UP001431313"/>
    </source>
</evidence>
<protein>
    <submittedName>
        <fullName evidence="4">DUF4190 domain-containing protein</fullName>
    </submittedName>
</protein>
<comment type="caution">
    <text evidence="4">The sequence shown here is derived from an EMBL/GenBank/DDBJ whole genome shotgun (WGS) entry which is preliminary data.</text>
</comment>
<feature type="compositionally biased region" description="Pro residues" evidence="1">
    <location>
        <begin position="63"/>
        <end position="93"/>
    </location>
</feature>
<keyword evidence="2" id="KW-1133">Transmembrane helix</keyword>
<feature type="compositionally biased region" description="Pro residues" evidence="1">
    <location>
        <begin position="1"/>
        <end position="12"/>
    </location>
</feature>
<evidence type="ECO:0000259" key="3">
    <source>
        <dbReference type="Pfam" id="PF13828"/>
    </source>
</evidence>
<keyword evidence="2" id="KW-0812">Transmembrane</keyword>
<feature type="region of interest" description="Disordered" evidence="1">
    <location>
        <begin position="1"/>
        <end position="103"/>
    </location>
</feature>
<sequence length="238" mass="22903">MNLGKPPGPTPPVHDQQTVTSMPSAGPPPAGGPGPGNGPGAGPAYPGGPGAAPGGATAIGGAVPPPPIAPGGPAQPAPGPYGYPAPTGTPPRPTGFGGPGHPGYPAYPAAGGYPQPGWGNQASGWGNQTNNGMGTAALVLGIISVVGFCLYGFNILLGILALIFGIVGRKRVNRGEANNGSMATAGIVLGAVGIVIGTVILSLIVWAVVQGDRNGTGTTVGDDSSYSTSATSLGVGRH</sequence>
<feature type="transmembrane region" description="Helical" evidence="2">
    <location>
        <begin position="187"/>
        <end position="209"/>
    </location>
</feature>
<dbReference type="EMBL" id="JANUGQ010000009">
    <property type="protein sequence ID" value="MCS0636543.1"/>
    <property type="molecule type" value="Genomic_DNA"/>
</dbReference>
<accession>A0ABT2CGL3</accession>
<feature type="region of interest" description="Disordered" evidence="1">
    <location>
        <begin position="219"/>
        <end position="238"/>
    </location>
</feature>
<keyword evidence="5" id="KW-1185">Reference proteome</keyword>
<feature type="compositionally biased region" description="Polar residues" evidence="1">
    <location>
        <begin position="219"/>
        <end position="232"/>
    </location>
</feature>
<dbReference type="Pfam" id="PF13828">
    <property type="entry name" value="DUF4190"/>
    <property type="match status" value="1"/>
</dbReference>
<keyword evidence="2" id="KW-0472">Membrane</keyword>